<protein>
    <recommendedName>
        <fullName evidence="3">Outer membrane protein beta-barrel domain-containing protein</fullName>
    </recommendedName>
</protein>
<sequence>MRNRAGFCAVIPALFMLMLPAFARGQVDIGAYFTITLPRGEFEEHVEKNGYGLTGQALFSVPGSPVAVGASFGGVIYGRETREEPFSLTIPDVTVDVETSNYILLGHAVLRIQAPSGPFRPYADGVIGFHYLFTQTSIESREENVATDTNFDDGVLSYGVGGGVMFQIYAGGSSSPVNVYADAGARYLRGGKARYLKEGSIRREDGVVLYDIEESETDLLVWNIGVTVQF</sequence>
<feature type="signal peptide" evidence="1">
    <location>
        <begin position="1"/>
        <end position="23"/>
    </location>
</feature>
<evidence type="ECO:0000313" key="2">
    <source>
        <dbReference type="EMBL" id="HER43653.1"/>
    </source>
</evidence>
<gene>
    <name evidence="2" type="ORF">ENO08_04250</name>
</gene>
<reference evidence="2" key="1">
    <citation type="journal article" date="2020" name="mSystems">
        <title>Genome- and Community-Level Interaction Insights into Carbon Utilization and Element Cycling Functions of Hydrothermarchaeota in Hydrothermal Sediment.</title>
        <authorList>
            <person name="Zhou Z."/>
            <person name="Liu Y."/>
            <person name="Xu W."/>
            <person name="Pan J."/>
            <person name="Luo Z.H."/>
            <person name="Li M."/>
        </authorList>
    </citation>
    <scope>NUCLEOTIDE SEQUENCE [LARGE SCALE GENOMIC DNA]</scope>
    <source>
        <strain evidence="2">SpSt-1233</strain>
    </source>
</reference>
<keyword evidence="1" id="KW-0732">Signal</keyword>
<comment type="caution">
    <text evidence="2">The sequence shown here is derived from an EMBL/GenBank/DDBJ whole genome shotgun (WGS) entry which is preliminary data.</text>
</comment>
<dbReference type="AlphaFoldDB" id="A0A7V2F3M7"/>
<evidence type="ECO:0008006" key="3">
    <source>
        <dbReference type="Google" id="ProtNLM"/>
    </source>
</evidence>
<evidence type="ECO:0000256" key="1">
    <source>
        <dbReference type="SAM" id="SignalP"/>
    </source>
</evidence>
<organism evidence="2">
    <name type="scientific">Eiseniibacteriota bacterium</name>
    <dbReference type="NCBI Taxonomy" id="2212470"/>
    <lineage>
        <taxon>Bacteria</taxon>
        <taxon>Candidatus Eiseniibacteriota</taxon>
    </lineage>
</organism>
<name>A0A7V2F3M7_UNCEI</name>
<dbReference type="EMBL" id="DSEC01000301">
    <property type="protein sequence ID" value="HER43653.1"/>
    <property type="molecule type" value="Genomic_DNA"/>
</dbReference>
<proteinExistence type="predicted"/>
<dbReference type="Gene3D" id="2.40.160.20">
    <property type="match status" value="1"/>
</dbReference>
<feature type="chain" id="PRO_5030825327" description="Outer membrane protein beta-barrel domain-containing protein" evidence="1">
    <location>
        <begin position="24"/>
        <end position="230"/>
    </location>
</feature>
<dbReference type="Proteomes" id="UP000886069">
    <property type="component" value="Unassembled WGS sequence"/>
</dbReference>
<accession>A0A7V2F3M7</accession>